<reference evidence="11 12" key="1">
    <citation type="submission" date="2014-08" db="EMBL/GenBank/DDBJ databases">
        <title>Complete genome sequence of Corynebacterium ureicelerivorans DSM 45051, a lipophilic and urea-splitting isolate from a blood culture of a septicaemia patient.</title>
        <authorList>
            <person name="Tippelt A."/>
            <person name="Albersmeier A."/>
            <person name="Brinkrolf K."/>
            <person name="Ruckert C."/>
            <person name="Tauch A."/>
        </authorList>
    </citation>
    <scope>NUCLEOTIDE SEQUENCE [LARGE SCALE GENOMIC DNA]</scope>
    <source>
        <strain evidence="11 12">IMMIB RIV-2301</strain>
    </source>
</reference>
<evidence type="ECO:0000256" key="7">
    <source>
        <dbReference type="ARBA" id="ARBA00023136"/>
    </source>
</evidence>
<evidence type="ECO:0000256" key="3">
    <source>
        <dbReference type="ARBA" id="ARBA00022448"/>
    </source>
</evidence>
<keyword evidence="12" id="KW-1185">Reference proteome</keyword>
<feature type="transmembrane region" description="Helical" evidence="8">
    <location>
        <begin position="124"/>
        <end position="145"/>
    </location>
</feature>
<dbReference type="GO" id="GO:0005886">
    <property type="term" value="C:plasma membrane"/>
    <property type="evidence" value="ECO:0007669"/>
    <property type="project" value="TreeGrafter"/>
</dbReference>
<feature type="domain" description="Cation efflux protein transmembrane" evidence="9">
    <location>
        <begin position="25"/>
        <end position="214"/>
    </location>
</feature>
<keyword evidence="5 8" id="KW-1133">Transmembrane helix</keyword>
<dbReference type="OrthoDB" id="9809646at2"/>
<organism evidence="11 12">
    <name type="scientific">Corynebacterium ureicelerivorans</name>
    <dbReference type="NCBI Taxonomy" id="401472"/>
    <lineage>
        <taxon>Bacteria</taxon>
        <taxon>Bacillati</taxon>
        <taxon>Actinomycetota</taxon>
        <taxon>Actinomycetes</taxon>
        <taxon>Mycobacteriales</taxon>
        <taxon>Corynebacteriaceae</taxon>
        <taxon>Corynebacterium</taxon>
    </lineage>
</organism>
<evidence type="ECO:0000256" key="6">
    <source>
        <dbReference type="ARBA" id="ARBA00023065"/>
    </source>
</evidence>
<dbReference type="InterPro" id="IPR050681">
    <property type="entry name" value="CDF/SLC30A"/>
</dbReference>
<dbReference type="RefSeq" id="WP_038611225.1">
    <property type="nucleotide sequence ID" value="NZ_CP009215.1"/>
</dbReference>
<proteinExistence type="inferred from homology"/>
<evidence type="ECO:0000313" key="12">
    <source>
        <dbReference type="Proteomes" id="UP000028939"/>
    </source>
</evidence>
<dbReference type="KEGG" id="cuv:CUREI_05340"/>
<comment type="subcellular location">
    <subcellularLocation>
        <location evidence="1">Membrane</location>
        <topology evidence="1">Multi-pass membrane protein</topology>
    </subcellularLocation>
</comment>
<dbReference type="SUPFAM" id="SSF161111">
    <property type="entry name" value="Cation efflux protein transmembrane domain-like"/>
    <property type="match status" value="1"/>
</dbReference>
<dbReference type="STRING" id="401472.CUREI_05340"/>
<comment type="similarity">
    <text evidence="2">Belongs to the cation diffusion facilitator (CDF) transporter (TC 2.A.4) family. SLC30A subfamily.</text>
</comment>
<protein>
    <submittedName>
        <fullName evidence="11">Cobalt-zinc-cadmium resistance protein</fullName>
    </submittedName>
</protein>
<dbReference type="Pfam" id="PF16916">
    <property type="entry name" value="ZT_dimer"/>
    <property type="match status" value="1"/>
</dbReference>
<keyword evidence="3" id="KW-0813">Transport</keyword>
<keyword evidence="4 8" id="KW-0812">Transmembrane</keyword>
<feature type="transmembrane region" description="Helical" evidence="8">
    <location>
        <begin position="90"/>
        <end position="109"/>
    </location>
</feature>
<dbReference type="Pfam" id="PF01545">
    <property type="entry name" value="Cation_efflux"/>
    <property type="match status" value="1"/>
</dbReference>
<dbReference type="EMBL" id="CP009215">
    <property type="protein sequence ID" value="AIL96794.1"/>
    <property type="molecule type" value="Genomic_DNA"/>
</dbReference>
<evidence type="ECO:0000313" key="11">
    <source>
        <dbReference type="EMBL" id="AIL96794.1"/>
    </source>
</evidence>
<dbReference type="InterPro" id="IPR058533">
    <property type="entry name" value="Cation_efflux_TM"/>
</dbReference>
<feature type="transmembrane region" description="Helical" evidence="8">
    <location>
        <begin position="60"/>
        <end position="78"/>
    </location>
</feature>
<feature type="transmembrane region" description="Helical" evidence="8">
    <location>
        <begin position="157"/>
        <end position="180"/>
    </location>
</feature>
<dbReference type="AlphaFoldDB" id="A0A077HKU2"/>
<gene>
    <name evidence="11" type="ORF">CUREI_05340</name>
</gene>
<evidence type="ECO:0000256" key="2">
    <source>
        <dbReference type="ARBA" id="ARBA00008873"/>
    </source>
</evidence>
<dbReference type="Gene3D" id="1.20.1510.10">
    <property type="entry name" value="Cation efflux protein transmembrane domain"/>
    <property type="match status" value="1"/>
</dbReference>
<name>A0A077HKU2_9CORY</name>
<dbReference type="NCBIfam" id="TIGR01297">
    <property type="entry name" value="CDF"/>
    <property type="match status" value="1"/>
</dbReference>
<dbReference type="InterPro" id="IPR002524">
    <property type="entry name" value="Cation_efflux"/>
</dbReference>
<keyword evidence="6" id="KW-0406">Ion transport</keyword>
<evidence type="ECO:0000259" key="9">
    <source>
        <dbReference type="Pfam" id="PF01545"/>
    </source>
</evidence>
<keyword evidence="7 8" id="KW-0472">Membrane</keyword>
<dbReference type="GO" id="GO:0005385">
    <property type="term" value="F:zinc ion transmembrane transporter activity"/>
    <property type="evidence" value="ECO:0007669"/>
    <property type="project" value="TreeGrafter"/>
</dbReference>
<dbReference type="SUPFAM" id="SSF160240">
    <property type="entry name" value="Cation efflux protein cytoplasmic domain-like"/>
    <property type="match status" value="1"/>
</dbReference>
<dbReference type="Proteomes" id="UP000028939">
    <property type="component" value="Chromosome"/>
</dbReference>
<dbReference type="HOGENOM" id="CLU_013430_0_0_11"/>
<dbReference type="InterPro" id="IPR027469">
    <property type="entry name" value="Cation_efflux_TMD_sf"/>
</dbReference>
<dbReference type="PANTHER" id="PTHR11562:SF17">
    <property type="entry name" value="RE54080P-RELATED"/>
    <property type="match status" value="1"/>
</dbReference>
<feature type="transmembrane region" description="Helical" evidence="8">
    <location>
        <begin position="25"/>
        <end position="48"/>
    </location>
</feature>
<dbReference type="InterPro" id="IPR027470">
    <property type="entry name" value="Cation_efflux_CTD"/>
</dbReference>
<evidence type="ECO:0000259" key="10">
    <source>
        <dbReference type="Pfam" id="PF16916"/>
    </source>
</evidence>
<evidence type="ECO:0000256" key="5">
    <source>
        <dbReference type="ARBA" id="ARBA00022989"/>
    </source>
</evidence>
<evidence type="ECO:0000256" key="8">
    <source>
        <dbReference type="SAM" id="Phobius"/>
    </source>
</evidence>
<feature type="domain" description="Cation efflux protein cytoplasmic" evidence="10">
    <location>
        <begin position="219"/>
        <end position="291"/>
    </location>
</feature>
<sequence>MHDHAHHHGQHGHGGPAASRRALSAALGITGVVFVAEVVGGVLSGSMALLADAMHMLSDAAGLIISLVAIVVGQRAASSTATYGHRRVEVLAALINAVAVLSISVWIVVEAVRRLRDPQPVETGPMMVIAVIGLLANAASAWVLSRHREGSINVQGAYLHVLVDMFGSVAVLAAGAVIALTGFTGADVIASLVIAALVLPRAWQLMVRSARVMLEHVPTGFDVAEVERALGNVGGAAGTHDLHLWSLDGVSVIATVHVVAAPGVDRDLLLDRVQHALAGLGVEHATVQIEPPEHISHETVCEL</sequence>
<feature type="transmembrane region" description="Helical" evidence="8">
    <location>
        <begin position="186"/>
        <end position="203"/>
    </location>
</feature>
<accession>A0A077HKU2</accession>
<dbReference type="PANTHER" id="PTHR11562">
    <property type="entry name" value="CATION EFFLUX PROTEIN/ ZINC TRANSPORTER"/>
    <property type="match status" value="1"/>
</dbReference>
<evidence type="ECO:0000256" key="4">
    <source>
        <dbReference type="ARBA" id="ARBA00022692"/>
    </source>
</evidence>
<dbReference type="InterPro" id="IPR036837">
    <property type="entry name" value="Cation_efflux_CTD_sf"/>
</dbReference>
<evidence type="ECO:0000256" key="1">
    <source>
        <dbReference type="ARBA" id="ARBA00004141"/>
    </source>
</evidence>